<reference evidence="1 2" key="1">
    <citation type="submission" date="2019-04" db="EMBL/GenBank/DDBJ databases">
        <title>In vitro growth and metabolic characteristics of meat-borne Lactobacillus algidus strains.</title>
        <authorList>
            <person name="Sade E."/>
            <person name="Per J."/>
            <person name="Tytti H."/>
            <person name="Johanna B.K."/>
        </authorList>
    </citation>
    <scope>NUCLEOTIDE SEQUENCE [LARGE SCALE GENOMIC DNA]</scope>
    <source>
        <strain evidence="1 2">LTS37-1</strain>
    </source>
</reference>
<evidence type="ECO:0000313" key="1">
    <source>
        <dbReference type="EMBL" id="TWW11679.1"/>
    </source>
</evidence>
<accession>A0A5C6MC01</accession>
<evidence type="ECO:0008006" key="3">
    <source>
        <dbReference type="Google" id="ProtNLM"/>
    </source>
</evidence>
<dbReference type="Proteomes" id="UP000321659">
    <property type="component" value="Unassembled WGS sequence"/>
</dbReference>
<evidence type="ECO:0000313" key="2">
    <source>
        <dbReference type="Proteomes" id="UP000321659"/>
    </source>
</evidence>
<name>A0A5C6MC01_9LACO</name>
<dbReference type="Gene3D" id="2.60.40.10">
    <property type="entry name" value="Immunoglobulins"/>
    <property type="match status" value="1"/>
</dbReference>
<proteinExistence type="predicted"/>
<gene>
    <name evidence="1" type="ORF">LABALGLTS371_04490</name>
</gene>
<dbReference type="RefSeq" id="WP_146302444.1">
    <property type="nucleotide sequence ID" value="NZ_JANXKU010000002.1"/>
</dbReference>
<protein>
    <recommendedName>
        <fullName evidence="3">WxL domain-containing protein</fullName>
    </recommendedName>
</protein>
<comment type="caution">
    <text evidence="1">The sequence shown here is derived from an EMBL/GenBank/DDBJ whole genome shotgun (WGS) entry which is preliminary data.</text>
</comment>
<dbReference type="InterPro" id="IPR013783">
    <property type="entry name" value="Ig-like_fold"/>
</dbReference>
<sequence>MMKGNDSSKKRWVSTVLMTGIVLAGMVPAGAVVSAVSRNDSTILTQEMSQLTNDPKSGFEKITADADAQKAKEEASDVTDKETIATEDKDVPVIKDEGTTEVKDEVKAKEESTKNDEKTAADKKEAVVPTAGYDGPKTDPTGTTWIETDISASSATAYVSPSGAQDRPDEPVLYFGNKTLKFQPSSLTNNKNYVTGKNMSSWTYVGRSVNEMNPNPSKAYGIIINNAIPADRGYHYFDPNVTNSIETAVQSGKITDYKLYKNTAGTGFKATMYDTSYNLSYTFIEMYDGAGGLYSYFSITNNDTKSRAIGAVQAADTFVDDDNVPIRSLGPDAGFKMKGDNHTLNYMLNNPLDGTKLGGWTNYTAGKYTDIMDPAYVGNYFIGGALGEGMEKSQAEKNITVSNINTPTPPITADSGFVIKTNPESLKPGESLTNGSYLTYKEIATTKPPVATVTAPIINAYEDQADALEIKGTVSDPDGTKGRIRITYPDKTTSAASENMYDTGTVGKSKDYTAKIKRSKLKLGVNKLTVIAIDDKENEQTKVVPVTVTLFNLGATPIPQKIDVGGKVSTVETELIKDMTIMGTPTPNAHTLEIDGSNPSGKPLDNSAVGFYIQDMLLTDTVVSPNKVAKIPVPVNVTDGDTVTDNTSAVYAKSFSTTSDAISGLTGADKLNDFILTESKAKGWILATGADSAVSVKSTTLPIISGGGVYEATIWNANGKEITIDITVSGDDLKITAAPDTMSYGASTGVMLPYSSEDFNLQRKDIAKVSISNLGKQGWNLSAKVSEPLRDGANTLTGVLKYVDTNNVVMDLDSGSVIVGSGKTETTQDITWDDPKQGIIANLNGSNTSLKVGTYTGEIEWTLTSAP</sequence>
<dbReference type="EMBL" id="SRRQ01000002">
    <property type="protein sequence ID" value="TWW11679.1"/>
    <property type="molecule type" value="Genomic_DNA"/>
</dbReference>
<dbReference type="AlphaFoldDB" id="A0A5C6MC01"/>
<organism evidence="1 2">
    <name type="scientific">Dellaglioa algida</name>
    <dbReference type="NCBI Taxonomy" id="105612"/>
    <lineage>
        <taxon>Bacteria</taxon>
        <taxon>Bacillati</taxon>
        <taxon>Bacillota</taxon>
        <taxon>Bacilli</taxon>
        <taxon>Lactobacillales</taxon>
        <taxon>Lactobacillaceae</taxon>
        <taxon>Dellaglioa</taxon>
    </lineage>
</organism>